<reference evidence="3" key="1">
    <citation type="submission" date="2019-09" db="EMBL/GenBank/DDBJ databases">
        <title>Draft genome information of white flower Hibiscus syriacus.</title>
        <authorList>
            <person name="Kim Y.-M."/>
        </authorList>
    </citation>
    <scope>NUCLEOTIDE SEQUENCE [LARGE SCALE GENOMIC DNA]</scope>
    <source>
        <strain evidence="3">YM2019G1</strain>
    </source>
</reference>
<comment type="subcellular location">
    <subcellularLocation>
        <location evidence="1">Nucleus</location>
    </subcellularLocation>
</comment>
<keyword evidence="1" id="KW-0539">Nucleus</keyword>
<dbReference type="PANTHER" id="PTHR31500:SF68">
    <property type="entry name" value="AT-HOOK MOTIF NUCLEAR-LOCALIZED PROTEIN 14"/>
    <property type="match status" value="1"/>
</dbReference>
<dbReference type="GO" id="GO:0005634">
    <property type="term" value="C:nucleus"/>
    <property type="evidence" value="ECO:0007669"/>
    <property type="project" value="UniProtKB-SubCell"/>
</dbReference>
<evidence type="ECO:0000256" key="1">
    <source>
        <dbReference type="RuleBase" id="RU367031"/>
    </source>
</evidence>
<evidence type="ECO:0000313" key="3">
    <source>
        <dbReference type="EMBL" id="KAE8718713.1"/>
    </source>
</evidence>
<comment type="caution">
    <text evidence="3">The sequence shown here is derived from an EMBL/GenBank/DDBJ whole genome shotgun (WGS) entry which is preliminary data.</text>
</comment>
<accession>A0A6A3BQ10</accession>
<keyword evidence="1" id="KW-0238">DNA-binding</keyword>
<sequence>MVYTHSVPPEVTSASEPARRKRGRPRKHAAAVAPAVGPWRSWVFEEVSVGCIRWGRFKIILLSGSYVRNEIGRITGGLGVCQVIGGVGGPLKAAGPVQVIAGTFTIDNEKDVSAGAKGDASGGKLPSPAGGLGGSRFMMQRRGMHMAPRSTDWRISLDDVELTGKTDQTPQNEDYGRHVRLPFGVRRGRAAPDALTVVENGAAWSMEMGLWKSWSFVQ</sequence>
<dbReference type="Proteomes" id="UP000436088">
    <property type="component" value="Unassembled WGS sequence"/>
</dbReference>
<dbReference type="AlphaFoldDB" id="A0A6A3BQ10"/>
<evidence type="ECO:0000256" key="2">
    <source>
        <dbReference type="SAM" id="MobiDB-lite"/>
    </source>
</evidence>
<comment type="domain">
    <text evidence="1">The PPC domain mediates interactions between AHL proteins.</text>
</comment>
<dbReference type="PANTHER" id="PTHR31500">
    <property type="entry name" value="AT-HOOK MOTIF NUCLEAR-LOCALIZED PROTEIN 9"/>
    <property type="match status" value="1"/>
</dbReference>
<gene>
    <name evidence="3" type="ORF">F3Y22_tig00109996pilonHSYRG00021</name>
</gene>
<protein>
    <recommendedName>
        <fullName evidence="1">AT-hook motif nuclear-localized protein</fullName>
    </recommendedName>
</protein>
<name>A0A6A3BQ10_HIBSY</name>
<dbReference type="EMBL" id="VEPZ02000803">
    <property type="protein sequence ID" value="KAE8718713.1"/>
    <property type="molecule type" value="Genomic_DNA"/>
</dbReference>
<proteinExistence type="predicted"/>
<comment type="function">
    <text evidence="1">Transcription factor that specifically binds AT-rich DNA sequences related to the nuclear matrix attachment regions (MARs).</text>
</comment>
<evidence type="ECO:0000313" key="4">
    <source>
        <dbReference type="Proteomes" id="UP000436088"/>
    </source>
</evidence>
<dbReference type="InterPro" id="IPR039605">
    <property type="entry name" value="AHL"/>
</dbReference>
<organism evidence="3 4">
    <name type="scientific">Hibiscus syriacus</name>
    <name type="common">Rose of Sharon</name>
    <dbReference type="NCBI Taxonomy" id="106335"/>
    <lineage>
        <taxon>Eukaryota</taxon>
        <taxon>Viridiplantae</taxon>
        <taxon>Streptophyta</taxon>
        <taxon>Embryophyta</taxon>
        <taxon>Tracheophyta</taxon>
        <taxon>Spermatophyta</taxon>
        <taxon>Magnoliopsida</taxon>
        <taxon>eudicotyledons</taxon>
        <taxon>Gunneridae</taxon>
        <taxon>Pentapetalae</taxon>
        <taxon>rosids</taxon>
        <taxon>malvids</taxon>
        <taxon>Malvales</taxon>
        <taxon>Malvaceae</taxon>
        <taxon>Malvoideae</taxon>
        <taxon>Hibiscus</taxon>
    </lineage>
</organism>
<keyword evidence="4" id="KW-1185">Reference proteome</keyword>
<dbReference type="GO" id="GO:0003680">
    <property type="term" value="F:minor groove of adenine-thymine-rich DNA binding"/>
    <property type="evidence" value="ECO:0007669"/>
    <property type="project" value="UniProtKB-UniRule"/>
</dbReference>
<keyword evidence="1" id="KW-0805">Transcription regulation</keyword>
<keyword evidence="1" id="KW-0804">Transcription</keyword>
<feature type="region of interest" description="Disordered" evidence="2">
    <location>
        <begin position="1"/>
        <end position="26"/>
    </location>
</feature>